<accession>A0A2P4YUM9</accession>
<dbReference type="Gene3D" id="3.30.420.10">
    <property type="entry name" value="Ribonuclease H-like superfamily/Ribonuclease H"/>
    <property type="match status" value="1"/>
</dbReference>
<gene>
    <name evidence="1" type="ORF">PHPALM_496</name>
</gene>
<dbReference type="InterPro" id="IPR036397">
    <property type="entry name" value="RNaseH_sf"/>
</dbReference>
<comment type="caution">
    <text evidence="1">The sequence shown here is derived from an EMBL/GenBank/DDBJ whole genome shotgun (WGS) entry which is preliminary data.</text>
</comment>
<evidence type="ECO:0000313" key="2">
    <source>
        <dbReference type="Proteomes" id="UP000237271"/>
    </source>
</evidence>
<evidence type="ECO:0000313" key="1">
    <source>
        <dbReference type="EMBL" id="POM81517.1"/>
    </source>
</evidence>
<sequence length="178" mass="20866">MDLTLPHTREHKVARLVFAERLSTAAQRERMWPMIIFSDENIFNLDGPDGYKHYWRDLRRPPRRYMARQNEGRPWWCGEPLGKSGLVVLEGRQNSGHYIYTVSEHMLPFDHSNDGTDFVFMQDNEPIHASNETKEFIEILGKVYKRGKQYSSASQLRSAVMETWDSVTMKELQDSVDL</sequence>
<protein>
    <recommendedName>
        <fullName evidence="3">Tc1-like transposase DDE domain-containing protein</fullName>
    </recommendedName>
</protein>
<dbReference type="GO" id="GO:0003676">
    <property type="term" value="F:nucleic acid binding"/>
    <property type="evidence" value="ECO:0007669"/>
    <property type="project" value="InterPro"/>
</dbReference>
<proteinExistence type="predicted"/>
<organism evidence="1 2">
    <name type="scientific">Phytophthora palmivora</name>
    <dbReference type="NCBI Taxonomy" id="4796"/>
    <lineage>
        <taxon>Eukaryota</taxon>
        <taxon>Sar</taxon>
        <taxon>Stramenopiles</taxon>
        <taxon>Oomycota</taxon>
        <taxon>Peronosporomycetes</taxon>
        <taxon>Peronosporales</taxon>
        <taxon>Peronosporaceae</taxon>
        <taxon>Phytophthora</taxon>
    </lineage>
</organism>
<dbReference type="EMBL" id="NCKW01000065">
    <property type="protein sequence ID" value="POM81517.1"/>
    <property type="molecule type" value="Genomic_DNA"/>
</dbReference>
<dbReference type="OrthoDB" id="119031at2759"/>
<dbReference type="Proteomes" id="UP000237271">
    <property type="component" value="Unassembled WGS sequence"/>
</dbReference>
<keyword evidence="2" id="KW-1185">Reference proteome</keyword>
<dbReference type="AlphaFoldDB" id="A0A2P4YUM9"/>
<name>A0A2P4YUM9_9STRA</name>
<evidence type="ECO:0008006" key="3">
    <source>
        <dbReference type="Google" id="ProtNLM"/>
    </source>
</evidence>
<reference evidence="1 2" key="1">
    <citation type="journal article" date="2017" name="Genome Biol. Evol.">
        <title>Phytophthora megakarya and P. palmivora, closely related causal agents of cacao black pod rot, underwent increases in genome sizes and gene numbers by different mechanisms.</title>
        <authorList>
            <person name="Ali S.S."/>
            <person name="Shao J."/>
            <person name="Lary D.J."/>
            <person name="Kronmiller B."/>
            <person name="Shen D."/>
            <person name="Strem M.D."/>
            <person name="Amoako-Attah I."/>
            <person name="Akrofi A.Y."/>
            <person name="Begoude B.A."/>
            <person name="Ten Hoopen G.M."/>
            <person name="Coulibaly K."/>
            <person name="Kebe B.I."/>
            <person name="Melnick R.L."/>
            <person name="Guiltinan M.J."/>
            <person name="Tyler B.M."/>
            <person name="Meinhardt L.W."/>
            <person name="Bailey B.A."/>
        </authorList>
    </citation>
    <scope>NUCLEOTIDE SEQUENCE [LARGE SCALE GENOMIC DNA]</scope>
    <source>
        <strain evidence="2">sbr112.9</strain>
    </source>
</reference>